<keyword evidence="1" id="KW-0812">Transmembrane</keyword>
<evidence type="ECO:0008006" key="4">
    <source>
        <dbReference type="Google" id="ProtNLM"/>
    </source>
</evidence>
<proteinExistence type="predicted"/>
<dbReference type="Pfam" id="PF11157">
    <property type="entry name" value="DUF2937"/>
    <property type="match status" value="1"/>
</dbReference>
<comment type="caution">
    <text evidence="2">The sequence shown here is derived from an EMBL/GenBank/DDBJ whole genome shotgun (WGS) entry which is preliminary data.</text>
</comment>
<reference evidence="2" key="1">
    <citation type="journal article" date="2014" name="Int. J. Syst. Evol. Microbiol.">
        <title>Complete genome of a new Firmicutes species belonging to the dominant human colonic microbiota ('Ruminococcus bicirculans') reveals two chromosomes and a selective capacity to utilize plant glucans.</title>
        <authorList>
            <consortium name="NISC Comparative Sequencing Program"/>
            <person name="Wegmann U."/>
            <person name="Louis P."/>
            <person name="Goesmann A."/>
            <person name="Henrissat B."/>
            <person name="Duncan S.H."/>
            <person name="Flint H.J."/>
        </authorList>
    </citation>
    <scope>NUCLEOTIDE SEQUENCE</scope>
    <source>
        <strain evidence="2">NBRC 107169</strain>
    </source>
</reference>
<dbReference type="Proteomes" id="UP001161405">
    <property type="component" value="Unassembled WGS sequence"/>
</dbReference>
<protein>
    <recommendedName>
        <fullName evidence="4">DUF2937 family protein</fullName>
    </recommendedName>
</protein>
<organism evidence="2 3">
    <name type="scientific">Maritalea porphyrae</name>
    <dbReference type="NCBI Taxonomy" id="880732"/>
    <lineage>
        <taxon>Bacteria</taxon>
        <taxon>Pseudomonadati</taxon>
        <taxon>Pseudomonadota</taxon>
        <taxon>Alphaproteobacteria</taxon>
        <taxon>Hyphomicrobiales</taxon>
        <taxon>Devosiaceae</taxon>
        <taxon>Maritalea</taxon>
    </lineage>
</organism>
<name>A0ABQ5UPD0_9HYPH</name>
<evidence type="ECO:0000313" key="3">
    <source>
        <dbReference type="Proteomes" id="UP001161405"/>
    </source>
</evidence>
<evidence type="ECO:0000313" key="2">
    <source>
        <dbReference type="EMBL" id="GLQ17148.1"/>
    </source>
</evidence>
<keyword evidence="1" id="KW-0472">Membrane</keyword>
<accession>A0ABQ5UPD0</accession>
<dbReference type="InterPro" id="IPR022584">
    <property type="entry name" value="DUF2937"/>
</dbReference>
<keyword evidence="1" id="KW-1133">Transmembrane helix</keyword>
<evidence type="ECO:0000256" key="1">
    <source>
        <dbReference type="SAM" id="Phobius"/>
    </source>
</evidence>
<feature type="transmembrane region" description="Helical" evidence="1">
    <location>
        <begin position="134"/>
        <end position="157"/>
    </location>
</feature>
<sequence>MRSPFLLAGALAGGLTASQYPEYAQQYHQRLGGAVEELATVIENFDQDALSQSLTRDEALKRYEASSDQFLVERGKSMSETVARYENLRSHQFALQNAGPVEEFTAFASHLDPKLMRATLESYKPAVPVTPTGFTFAGLGLLVGWGIFRFIWGILAFPFRRRVRISR</sequence>
<keyword evidence="3" id="KW-1185">Reference proteome</keyword>
<dbReference type="RefSeq" id="WP_284363083.1">
    <property type="nucleotide sequence ID" value="NZ_BSNI01000002.1"/>
</dbReference>
<dbReference type="EMBL" id="BSNI01000002">
    <property type="protein sequence ID" value="GLQ17148.1"/>
    <property type="molecule type" value="Genomic_DNA"/>
</dbReference>
<reference evidence="2" key="2">
    <citation type="submission" date="2023-01" db="EMBL/GenBank/DDBJ databases">
        <title>Draft genome sequence of Maritalea porphyrae strain NBRC 107169.</title>
        <authorList>
            <person name="Sun Q."/>
            <person name="Mori K."/>
        </authorList>
    </citation>
    <scope>NUCLEOTIDE SEQUENCE</scope>
    <source>
        <strain evidence="2">NBRC 107169</strain>
    </source>
</reference>
<gene>
    <name evidence="2" type="ORF">GCM10007879_13970</name>
</gene>